<dbReference type="EMBL" id="JAPRAT010000029">
    <property type="protein sequence ID" value="MCZ0704194.1"/>
    <property type="molecule type" value="Genomic_DNA"/>
</dbReference>
<sequence>MKKTTIKIFSVVLFCGLLFSSHVFAARTTLTLPENQTWVSRDATRSGDHSNVHSRLYAVYPTNGGNDNFTRIQVKVTSSSGTSMSSIYTLNETSSVNSSIKLSNGTLNNKKIKFQFRGNHPDHGAKADVYYNAR</sequence>
<dbReference type="RefSeq" id="WP_268780962.1">
    <property type="nucleotide sequence ID" value="NZ_JAPRAT010000029.1"/>
</dbReference>
<feature type="signal peptide" evidence="1">
    <location>
        <begin position="1"/>
        <end position="25"/>
    </location>
</feature>
<reference evidence="2" key="1">
    <citation type="submission" date="2022-11" db="EMBL/GenBank/DDBJ databases">
        <title>WGS of Natronobacillus azotifigens 24KS-1, an anaerobic diazotrophic haloalkaliphile from soda-rich habitats.</title>
        <authorList>
            <person name="Sorokin D.Y."/>
            <person name="Merkel A.Y."/>
        </authorList>
    </citation>
    <scope>NUCLEOTIDE SEQUENCE</scope>
    <source>
        <strain evidence="2">24KS-1</strain>
    </source>
</reference>
<accession>A0A9J6REL8</accession>
<proteinExistence type="predicted"/>
<dbReference type="Proteomes" id="UP001084197">
    <property type="component" value="Unassembled WGS sequence"/>
</dbReference>
<gene>
    <name evidence="2" type="ORF">OWO01_13350</name>
</gene>
<feature type="chain" id="PRO_5039900760" evidence="1">
    <location>
        <begin position="26"/>
        <end position="134"/>
    </location>
</feature>
<evidence type="ECO:0000313" key="3">
    <source>
        <dbReference type="Proteomes" id="UP001084197"/>
    </source>
</evidence>
<evidence type="ECO:0000313" key="2">
    <source>
        <dbReference type="EMBL" id="MCZ0704194.1"/>
    </source>
</evidence>
<comment type="caution">
    <text evidence="2">The sequence shown here is derived from an EMBL/GenBank/DDBJ whole genome shotgun (WGS) entry which is preliminary data.</text>
</comment>
<keyword evidence="1" id="KW-0732">Signal</keyword>
<keyword evidence="3" id="KW-1185">Reference proteome</keyword>
<evidence type="ECO:0000256" key="1">
    <source>
        <dbReference type="SAM" id="SignalP"/>
    </source>
</evidence>
<dbReference type="AlphaFoldDB" id="A0A9J6REL8"/>
<organism evidence="2 3">
    <name type="scientific">Natronobacillus azotifigens</name>
    <dbReference type="NCBI Taxonomy" id="472978"/>
    <lineage>
        <taxon>Bacteria</taxon>
        <taxon>Bacillati</taxon>
        <taxon>Bacillota</taxon>
        <taxon>Bacilli</taxon>
        <taxon>Bacillales</taxon>
        <taxon>Bacillaceae</taxon>
        <taxon>Natronobacillus</taxon>
    </lineage>
</organism>
<protein>
    <submittedName>
        <fullName evidence="2">Uncharacterized protein</fullName>
    </submittedName>
</protein>
<name>A0A9J6REL8_9BACI</name>